<sequence length="62" mass="7091">MDHNDVARRTAYTLHPRSLAPRSLTPRTLGLLEAEPFPDPTVRPLERPLRGRKVFRLCEGGR</sequence>
<evidence type="ECO:0000313" key="3">
    <source>
        <dbReference type="Proteomes" id="UP001422759"/>
    </source>
</evidence>
<accession>A0ABN2Z829</accession>
<dbReference type="RefSeq" id="WP_344462910.1">
    <property type="nucleotide sequence ID" value="NZ_BAAANT010000008.1"/>
</dbReference>
<evidence type="ECO:0000256" key="1">
    <source>
        <dbReference type="SAM" id="MobiDB-lite"/>
    </source>
</evidence>
<evidence type="ECO:0000313" key="2">
    <source>
        <dbReference type="EMBL" id="GAA2138229.1"/>
    </source>
</evidence>
<name>A0ABN2Z829_9ACTN</name>
<proteinExistence type="predicted"/>
<protein>
    <submittedName>
        <fullName evidence="2">Uncharacterized protein</fullName>
    </submittedName>
</protein>
<reference evidence="2 3" key="1">
    <citation type="journal article" date="2019" name="Int. J. Syst. Evol. Microbiol.">
        <title>The Global Catalogue of Microorganisms (GCM) 10K type strain sequencing project: providing services to taxonomists for standard genome sequencing and annotation.</title>
        <authorList>
            <consortium name="The Broad Institute Genomics Platform"/>
            <consortium name="The Broad Institute Genome Sequencing Center for Infectious Disease"/>
            <person name="Wu L."/>
            <person name="Ma J."/>
        </authorList>
    </citation>
    <scope>NUCLEOTIDE SEQUENCE [LARGE SCALE GENOMIC DNA]</scope>
    <source>
        <strain evidence="2 3">JCM 14560</strain>
    </source>
</reference>
<dbReference type="Proteomes" id="UP001422759">
    <property type="component" value="Unassembled WGS sequence"/>
</dbReference>
<keyword evidence="3" id="KW-1185">Reference proteome</keyword>
<gene>
    <name evidence="2" type="ORF">GCM10009760_19370</name>
</gene>
<organism evidence="2 3">
    <name type="scientific">Kitasatospora kazusensis</name>
    <dbReference type="NCBI Taxonomy" id="407974"/>
    <lineage>
        <taxon>Bacteria</taxon>
        <taxon>Bacillati</taxon>
        <taxon>Actinomycetota</taxon>
        <taxon>Actinomycetes</taxon>
        <taxon>Kitasatosporales</taxon>
        <taxon>Streptomycetaceae</taxon>
        <taxon>Kitasatospora</taxon>
    </lineage>
</organism>
<comment type="caution">
    <text evidence="2">The sequence shown here is derived from an EMBL/GenBank/DDBJ whole genome shotgun (WGS) entry which is preliminary data.</text>
</comment>
<feature type="region of interest" description="Disordered" evidence="1">
    <location>
        <begin position="1"/>
        <end position="22"/>
    </location>
</feature>
<dbReference type="EMBL" id="BAAANT010000008">
    <property type="protein sequence ID" value="GAA2138229.1"/>
    <property type="molecule type" value="Genomic_DNA"/>
</dbReference>